<gene>
    <name evidence="2" type="ORF">CCACVL1_24497</name>
</gene>
<sequence length="365" mass="41079">MSTLTGGGDSWQPAMTVNTTTSTYWVNWRVLVCAIWVLITAAFSFLLIWKYEGSHKSNHNDGETEQETAGSLHEDETWRPCLKGIHPAWLLAFRIVAFFVLLILLIVTAFVDGGSIFYYYTQGTFTLVTIYFGLGSMLSMRGCYLYHKRVSGDKVGNVELDTEQGSCADGTCGENSNNAAKNPEDPPQGHSLSQPAGIWAYVFQIIFQMNAGAVLLTDCVFWFIIVPFLAIKDYNLSVLAINMHSVNVVFLLADTALNCLRFPCFRIAYFFLWTVTYVIFQWLVHACVNVWWPYPFLDLSSPYAPLCIDAFPMLRPLCFGNKAEAPAILKMVPGLLPVYEVTSGRRVMQRIDLGESLWKNSNFPQ</sequence>
<evidence type="ECO:0000256" key="1">
    <source>
        <dbReference type="SAM" id="Phobius"/>
    </source>
</evidence>
<comment type="caution">
    <text evidence="2">The sequence shown here is derived from an EMBL/GenBank/DDBJ whole genome shotgun (WGS) entry which is preliminary data.</text>
</comment>
<feature type="transmembrane region" description="Helical" evidence="1">
    <location>
        <begin position="211"/>
        <end position="230"/>
    </location>
</feature>
<feature type="transmembrane region" description="Helical" evidence="1">
    <location>
        <begin position="88"/>
        <end position="111"/>
    </location>
</feature>
<feature type="transmembrane region" description="Helical" evidence="1">
    <location>
        <begin position="28"/>
        <end position="49"/>
    </location>
</feature>
<feature type="transmembrane region" description="Helical" evidence="1">
    <location>
        <begin position="236"/>
        <end position="257"/>
    </location>
</feature>
<keyword evidence="1" id="KW-1133">Transmembrane helix</keyword>
<keyword evidence="1" id="KW-0812">Transmembrane</keyword>
<dbReference type="OrthoDB" id="419711at2759"/>
<proteinExistence type="predicted"/>
<dbReference type="Proteomes" id="UP000188268">
    <property type="component" value="Unassembled WGS sequence"/>
</dbReference>
<evidence type="ECO:0000313" key="2">
    <source>
        <dbReference type="EMBL" id="OMO59981.1"/>
    </source>
</evidence>
<dbReference type="OMA" id="SWEPIMT"/>
<feature type="transmembrane region" description="Helical" evidence="1">
    <location>
        <begin position="269"/>
        <end position="292"/>
    </location>
</feature>
<evidence type="ECO:0000313" key="3">
    <source>
        <dbReference type="Proteomes" id="UP000188268"/>
    </source>
</evidence>
<name>A0A1R3GPI3_COCAP</name>
<feature type="transmembrane region" description="Helical" evidence="1">
    <location>
        <begin position="117"/>
        <end position="139"/>
    </location>
</feature>
<keyword evidence="1" id="KW-0472">Membrane</keyword>
<dbReference type="PANTHER" id="PTHR12242:SF22">
    <property type="entry name" value="OS02G0130600 PROTEIN"/>
    <property type="match status" value="1"/>
</dbReference>
<dbReference type="Gramene" id="OMO59981">
    <property type="protein sequence ID" value="OMO59981"/>
    <property type="gene ID" value="CCACVL1_24497"/>
</dbReference>
<keyword evidence="3" id="KW-1185">Reference proteome</keyword>
<dbReference type="GO" id="GO:0016020">
    <property type="term" value="C:membrane"/>
    <property type="evidence" value="ECO:0007669"/>
    <property type="project" value="TreeGrafter"/>
</dbReference>
<organism evidence="2 3">
    <name type="scientific">Corchorus capsularis</name>
    <name type="common">Jute</name>
    <dbReference type="NCBI Taxonomy" id="210143"/>
    <lineage>
        <taxon>Eukaryota</taxon>
        <taxon>Viridiplantae</taxon>
        <taxon>Streptophyta</taxon>
        <taxon>Embryophyta</taxon>
        <taxon>Tracheophyta</taxon>
        <taxon>Spermatophyta</taxon>
        <taxon>Magnoliopsida</taxon>
        <taxon>eudicotyledons</taxon>
        <taxon>Gunneridae</taxon>
        <taxon>Pentapetalae</taxon>
        <taxon>rosids</taxon>
        <taxon>malvids</taxon>
        <taxon>Malvales</taxon>
        <taxon>Malvaceae</taxon>
        <taxon>Grewioideae</taxon>
        <taxon>Apeibeae</taxon>
        <taxon>Corchorus</taxon>
    </lineage>
</organism>
<dbReference type="PANTHER" id="PTHR12242">
    <property type="entry name" value="OS02G0130600 PROTEIN-RELATED"/>
    <property type="match status" value="1"/>
</dbReference>
<accession>A0A1R3GPI3</accession>
<dbReference type="AlphaFoldDB" id="A0A1R3GPI3"/>
<protein>
    <submittedName>
        <fullName evidence="2">Uncharacterized protein</fullName>
    </submittedName>
</protein>
<reference evidence="2 3" key="1">
    <citation type="submission" date="2013-09" db="EMBL/GenBank/DDBJ databases">
        <title>Corchorus capsularis genome sequencing.</title>
        <authorList>
            <person name="Alam M."/>
            <person name="Haque M.S."/>
            <person name="Islam M.S."/>
            <person name="Emdad E.M."/>
            <person name="Islam M.M."/>
            <person name="Ahmed B."/>
            <person name="Halim A."/>
            <person name="Hossen Q.M.M."/>
            <person name="Hossain M.Z."/>
            <person name="Ahmed R."/>
            <person name="Khan M.M."/>
            <person name="Islam R."/>
            <person name="Rashid M.M."/>
            <person name="Khan S.A."/>
            <person name="Rahman M.S."/>
            <person name="Alam M."/>
        </authorList>
    </citation>
    <scope>NUCLEOTIDE SEQUENCE [LARGE SCALE GENOMIC DNA]</scope>
    <source>
        <strain evidence="3">cv. CVL-1</strain>
        <tissue evidence="2">Whole seedling</tissue>
    </source>
</reference>
<dbReference type="EMBL" id="AWWV01013805">
    <property type="protein sequence ID" value="OMO59981.1"/>
    <property type="molecule type" value="Genomic_DNA"/>
</dbReference>